<proteinExistence type="predicted"/>
<accession>A0A2T6G4Z1</accession>
<gene>
    <name evidence="1" type="ORF">C8Z91_10575</name>
</gene>
<sequence>MMIFSLVVTLFLFMNTGCGKSPQNNENAPGASVKLEEAQKFAIDKFNLKKILSSELRLLTEKERTRLTDEQKKLTPVYYVIVGENNEGKEITVYISSNSMNDYFSIP</sequence>
<dbReference type="RefSeq" id="WP_108531383.1">
    <property type="nucleotide sequence ID" value="NZ_PYHP01000026.1"/>
</dbReference>
<dbReference type="AlphaFoldDB" id="A0A2T6G4Z1"/>
<dbReference type="EMBL" id="PYHP01000026">
    <property type="protein sequence ID" value="PUA39212.1"/>
    <property type="molecule type" value="Genomic_DNA"/>
</dbReference>
<reference evidence="1 2" key="1">
    <citation type="submission" date="2018-03" db="EMBL/GenBank/DDBJ databases">
        <title>Genome sequence of Paenibacillus elgii strain AC13 an antimicrobial compound producing bacteria.</title>
        <authorList>
            <person name="Kurokawa A.S."/>
            <person name="Araujo J.F."/>
            <person name="Costa R.A."/>
            <person name="Ortega D.B."/>
            <person name="Pires A.S."/>
            <person name="Pappas G.J.Jr."/>
            <person name="Franco O.L."/>
            <person name="Barreto C."/>
            <person name="Magalhaes B.S."/>
            <person name="Kruger R.H."/>
        </authorList>
    </citation>
    <scope>NUCLEOTIDE SEQUENCE [LARGE SCALE GENOMIC DNA]</scope>
    <source>
        <strain evidence="1 2">AC13</strain>
    </source>
</reference>
<protein>
    <submittedName>
        <fullName evidence="1">Uncharacterized protein</fullName>
    </submittedName>
</protein>
<organism evidence="1 2">
    <name type="scientific">Paenibacillus elgii</name>
    <dbReference type="NCBI Taxonomy" id="189691"/>
    <lineage>
        <taxon>Bacteria</taxon>
        <taxon>Bacillati</taxon>
        <taxon>Bacillota</taxon>
        <taxon>Bacilli</taxon>
        <taxon>Bacillales</taxon>
        <taxon>Paenibacillaceae</taxon>
        <taxon>Paenibacillus</taxon>
    </lineage>
</organism>
<name>A0A2T6G4Z1_9BACL</name>
<evidence type="ECO:0000313" key="1">
    <source>
        <dbReference type="EMBL" id="PUA39212.1"/>
    </source>
</evidence>
<evidence type="ECO:0000313" key="2">
    <source>
        <dbReference type="Proteomes" id="UP000244184"/>
    </source>
</evidence>
<comment type="caution">
    <text evidence="1">The sequence shown here is derived from an EMBL/GenBank/DDBJ whole genome shotgun (WGS) entry which is preliminary data.</text>
</comment>
<dbReference type="Proteomes" id="UP000244184">
    <property type="component" value="Unassembled WGS sequence"/>
</dbReference>